<keyword evidence="7" id="KW-0805">Transcription regulation</keyword>
<comment type="catalytic activity">
    <reaction evidence="11">
        <text>a 6-O-methyl-2'-deoxyguanosine in DNA + L-cysteinyl-[protein] = S-methyl-L-cysteinyl-[protein] + a 2'-deoxyguanosine in DNA</text>
        <dbReference type="Rhea" id="RHEA:24000"/>
        <dbReference type="Rhea" id="RHEA-COMP:10131"/>
        <dbReference type="Rhea" id="RHEA-COMP:10132"/>
        <dbReference type="Rhea" id="RHEA-COMP:11367"/>
        <dbReference type="Rhea" id="RHEA-COMP:11368"/>
        <dbReference type="ChEBI" id="CHEBI:29950"/>
        <dbReference type="ChEBI" id="CHEBI:82612"/>
        <dbReference type="ChEBI" id="CHEBI:85445"/>
        <dbReference type="ChEBI" id="CHEBI:85448"/>
        <dbReference type="EC" id="2.1.1.63"/>
    </reaction>
</comment>
<dbReference type="InterPro" id="IPR035451">
    <property type="entry name" value="Ada-like_dom_sf"/>
</dbReference>
<dbReference type="Pfam" id="PF12833">
    <property type="entry name" value="HTH_18"/>
    <property type="match status" value="1"/>
</dbReference>
<feature type="compositionally biased region" description="Basic and acidic residues" evidence="14">
    <location>
        <begin position="369"/>
        <end position="378"/>
    </location>
</feature>
<feature type="active site" description="Nucleophile; methyl group acceptor from either O6-methylguanine or O4-methylthymine" evidence="12">
    <location>
        <position position="338"/>
    </location>
</feature>
<dbReference type="InterPro" id="IPR009057">
    <property type="entry name" value="Homeodomain-like_sf"/>
</dbReference>
<dbReference type="EMBL" id="FWXF01000025">
    <property type="protein sequence ID" value="SMC27929.1"/>
    <property type="molecule type" value="Genomic_DNA"/>
</dbReference>
<feature type="domain" description="HTH araC/xylS-type" evidence="15">
    <location>
        <begin position="118"/>
        <end position="199"/>
    </location>
</feature>
<dbReference type="InterPro" id="IPR036217">
    <property type="entry name" value="MethylDNA_cys_MeTrfase_DNAb"/>
</dbReference>
<dbReference type="InterPro" id="IPR036631">
    <property type="entry name" value="MGMT_N_sf"/>
</dbReference>
<dbReference type="GO" id="GO:0043565">
    <property type="term" value="F:sequence-specific DNA binding"/>
    <property type="evidence" value="ECO:0007669"/>
    <property type="project" value="InterPro"/>
</dbReference>
<dbReference type="PIRSF" id="PIRSF000409">
    <property type="entry name" value="Ada"/>
    <property type="match status" value="1"/>
</dbReference>
<evidence type="ECO:0000256" key="3">
    <source>
        <dbReference type="ARBA" id="ARBA00011918"/>
    </source>
</evidence>
<dbReference type="Pfam" id="PF02805">
    <property type="entry name" value="Ada_Zn_binding"/>
    <property type="match status" value="1"/>
</dbReference>
<accession>A0A1W1XVF2</accession>
<dbReference type="GO" id="GO:0003908">
    <property type="term" value="F:methylated-DNA-[protein]-cysteine S-methyltransferase activity"/>
    <property type="evidence" value="ECO:0007669"/>
    <property type="project" value="UniProtKB-EC"/>
</dbReference>
<dbReference type="EC" id="2.1.1.63" evidence="3"/>
<dbReference type="SUPFAM" id="SSF57884">
    <property type="entry name" value="Ada DNA repair protein, N-terminal domain (N-Ada 10)"/>
    <property type="match status" value="1"/>
</dbReference>
<feature type="active site" description="Nucleophile; methyl group acceptor from methylphosphotriester" evidence="12">
    <location>
        <position position="54"/>
    </location>
</feature>
<feature type="binding site" evidence="13">
    <location>
        <position position="85"/>
    </location>
    <ligand>
        <name>Zn(2+)</name>
        <dbReference type="ChEBI" id="CHEBI:29105"/>
    </ligand>
</feature>
<dbReference type="SMART" id="SM00342">
    <property type="entry name" value="HTH_ARAC"/>
    <property type="match status" value="1"/>
</dbReference>
<dbReference type="PROSITE" id="PS01124">
    <property type="entry name" value="HTH_ARAC_FAMILY_2"/>
    <property type="match status" value="1"/>
</dbReference>
<keyword evidence="9" id="KW-0804">Transcription</keyword>
<evidence type="ECO:0000256" key="7">
    <source>
        <dbReference type="ARBA" id="ARBA00023015"/>
    </source>
</evidence>
<evidence type="ECO:0000256" key="4">
    <source>
        <dbReference type="ARBA" id="ARBA00022603"/>
    </source>
</evidence>
<protein>
    <recommendedName>
        <fullName evidence="3">methylated-DNA--[protein]-cysteine S-methyltransferase</fullName>
        <ecNumber evidence="3">2.1.1.63</ecNumber>
    </recommendedName>
</protein>
<keyword evidence="13" id="KW-0479">Metal-binding</keyword>
<keyword evidence="17" id="KW-1185">Reference proteome</keyword>
<dbReference type="GO" id="GO:0006281">
    <property type="term" value="P:DNA repair"/>
    <property type="evidence" value="ECO:0007669"/>
    <property type="project" value="UniProtKB-KW"/>
</dbReference>
<sequence>MECRPWGTRGDGQTGEDGMQAFSTDEAKWKAVAARDVRGDGVFVYGVLTTGVRCRPSCASRRPKRENVRFFDSWQDAKRAGFRACKKCRPDRTGADPAAERVRRICRVLEQCEDLPILKDLAALAGCSPSHLQRTFKRLLGLTPRQYALQVRRARIQVQLGRAGSVTEAIHRAGYGSSSRFYEKDAKALGMAPKIYRKGAPHQEIRFAVAPCGLGWVLVAATARGVCAVWLGDDAKSLEGELLERFPRARILPAEPDQQVLVQKVVAHLEAPWQSPPDLPLDIQATAFEQRVWEALRHIPPGTTATYAEIARKIEKPSAARAVARACASNPAAVVIPCHRVVRSDGGLAGYRWGLERKERLLQLERQGAERLERKNEQAEPCPAQGEGTVERSQGGAPQGPRIPLRR</sequence>
<evidence type="ECO:0000259" key="15">
    <source>
        <dbReference type="PROSITE" id="PS01124"/>
    </source>
</evidence>
<evidence type="ECO:0000256" key="8">
    <source>
        <dbReference type="ARBA" id="ARBA00023159"/>
    </source>
</evidence>
<feature type="binding site" evidence="13">
    <location>
        <position position="58"/>
    </location>
    <ligand>
        <name>Zn(2+)</name>
        <dbReference type="ChEBI" id="CHEBI:29105"/>
    </ligand>
</feature>
<dbReference type="Gene3D" id="1.10.10.60">
    <property type="entry name" value="Homeodomain-like"/>
    <property type="match status" value="1"/>
</dbReference>
<evidence type="ECO:0000256" key="2">
    <source>
        <dbReference type="ARBA" id="ARBA00008711"/>
    </source>
</evidence>
<dbReference type="GO" id="GO:0032259">
    <property type="term" value="P:methylation"/>
    <property type="evidence" value="ECO:0007669"/>
    <property type="project" value="UniProtKB-KW"/>
</dbReference>
<keyword evidence="10" id="KW-0234">DNA repair</keyword>
<dbReference type="GO" id="GO:0008270">
    <property type="term" value="F:zinc ion binding"/>
    <property type="evidence" value="ECO:0007669"/>
    <property type="project" value="InterPro"/>
</dbReference>
<keyword evidence="5 16" id="KW-0808">Transferase</keyword>
<evidence type="ECO:0000256" key="11">
    <source>
        <dbReference type="ARBA" id="ARBA00049348"/>
    </source>
</evidence>
<comment type="catalytic activity">
    <reaction evidence="1">
        <text>a 4-O-methyl-thymidine in DNA + L-cysteinyl-[protein] = a thymidine in DNA + S-methyl-L-cysteinyl-[protein]</text>
        <dbReference type="Rhea" id="RHEA:53428"/>
        <dbReference type="Rhea" id="RHEA-COMP:10131"/>
        <dbReference type="Rhea" id="RHEA-COMP:10132"/>
        <dbReference type="Rhea" id="RHEA-COMP:13555"/>
        <dbReference type="Rhea" id="RHEA-COMP:13556"/>
        <dbReference type="ChEBI" id="CHEBI:29950"/>
        <dbReference type="ChEBI" id="CHEBI:82612"/>
        <dbReference type="ChEBI" id="CHEBI:137386"/>
        <dbReference type="ChEBI" id="CHEBI:137387"/>
        <dbReference type="EC" id="2.1.1.63"/>
    </reaction>
</comment>
<proteinExistence type="inferred from homology"/>
<dbReference type="SUPFAM" id="SSF46689">
    <property type="entry name" value="Homeodomain-like"/>
    <property type="match status" value="1"/>
</dbReference>
<evidence type="ECO:0000256" key="1">
    <source>
        <dbReference type="ARBA" id="ARBA00001286"/>
    </source>
</evidence>
<feature type="binding site" evidence="13">
    <location>
        <position position="54"/>
    </location>
    <ligand>
        <name>Zn(2+)</name>
        <dbReference type="ChEBI" id="CHEBI:29105"/>
    </ligand>
</feature>
<dbReference type="PANTHER" id="PTHR10815:SF14">
    <property type="entry name" value="BIFUNCTIONAL TRANSCRIPTIONAL ACTIVATOR_DNA REPAIR ENZYME ADA"/>
    <property type="match status" value="1"/>
</dbReference>
<reference evidence="16 17" key="1">
    <citation type="submission" date="2017-04" db="EMBL/GenBank/DDBJ databases">
        <authorList>
            <person name="Afonso C.L."/>
            <person name="Miller P.J."/>
            <person name="Scott M.A."/>
            <person name="Spackman E."/>
            <person name="Goraichik I."/>
            <person name="Dimitrov K.M."/>
            <person name="Suarez D.L."/>
            <person name="Swayne D.E."/>
        </authorList>
    </citation>
    <scope>NUCLEOTIDE SEQUENCE [LARGE SCALE GENOMIC DNA]</scope>
    <source>
        <strain evidence="16 17">DSM 13146</strain>
    </source>
</reference>
<keyword evidence="13" id="KW-0862">Zinc</keyword>
<dbReference type="Pfam" id="PF01035">
    <property type="entry name" value="DNA_binding_1"/>
    <property type="match status" value="1"/>
</dbReference>
<dbReference type="Gene3D" id="3.40.10.10">
    <property type="entry name" value="DNA Methylphosphotriester Repair Domain"/>
    <property type="match status" value="1"/>
</dbReference>
<evidence type="ECO:0000256" key="12">
    <source>
        <dbReference type="PIRSR" id="PIRSR000409-1"/>
    </source>
</evidence>
<evidence type="ECO:0000313" key="17">
    <source>
        <dbReference type="Proteomes" id="UP000192783"/>
    </source>
</evidence>
<evidence type="ECO:0000256" key="9">
    <source>
        <dbReference type="ARBA" id="ARBA00023163"/>
    </source>
</evidence>
<dbReference type="InterPro" id="IPR016221">
    <property type="entry name" value="Bifunct_regulatory_prot_Ada"/>
</dbReference>
<evidence type="ECO:0000256" key="13">
    <source>
        <dbReference type="PIRSR" id="PIRSR000409-3"/>
    </source>
</evidence>
<gene>
    <name evidence="16" type="ORF">SAMN02746041_03121</name>
</gene>
<dbReference type="InterPro" id="IPR014048">
    <property type="entry name" value="MethylDNA_cys_MeTrfase_DNA-bd"/>
</dbReference>
<evidence type="ECO:0000256" key="14">
    <source>
        <dbReference type="SAM" id="MobiDB-lite"/>
    </source>
</evidence>
<dbReference type="Proteomes" id="UP000192783">
    <property type="component" value="Unassembled WGS sequence"/>
</dbReference>
<dbReference type="InterPro" id="IPR001497">
    <property type="entry name" value="MethylDNA_cys_MeTrfase_AS"/>
</dbReference>
<name>A0A1W1XVF2_9BACT</name>
<dbReference type="PROSITE" id="PS00374">
    <property type="entry name" value="MGMT"/>
    <property type="match status" value="1"/>
</dbReference>
<dbReference type="SUPFAM" id="SSF53155">
    <property type="entry name" value="Methylated DNA-protein cysteine methyltransferase domain"/>
    <property type="match status" value="1"/>
</dbReference>
<dbReference type="InterPro" id="IPR036388">
    <property type="entry name" value="WH-like_DNA-bd_sf"/>
</dbReference>
<dbReference type="Gene3D" id="3.30.160.70">
    <property type="entry name" value="Methylated DNA-protein cysteine methyltransferase domain"/>
    <property type="match status" value="1"/>
</dbReference>
<dbReference type="GO" id="GO:0003700">
    <property type="term" value="F:DNA-binding transcription factor activity"/>
    <property type="evidence" value="ECO:0007669"/>
    <property type="project" value="InterPro"/>
</dbReference>
<dbReference type="NCBIfam" id="TIGR00589">
    <property type="entry name" value="ogt"/>
    <property type="match status" value="1"/>
</dbReference>
<comment type="similarity">
    <text evidence="2">Belongs to the MGMT family.</text>
</comment>
<evidence type="ECO:0000313" key="16">
    <source>
        <dbReference type="EMBL" id="SMC27929.1"/>
    </source>
</evidence>
<dbReference type="SUPFAM" id="SSF46767">
    <property type="entry name" value="Methylated DNA-protein cysteine methyltransferase, C-terminal domain"/>
    <property type="match status" value="1"/>
</dbReference>
<organism evidence="16 17">
    <name type="scientific">Desulfacinum hydrothermale DSM 13146</name>
    <dbReference type="NCBI Taxonomy" id="1121390"/>
    <lineage>
        <taxon>Bacteria</taxon>
        <taxon>Pseudomonadati</taxon>
        <taxon>Thermodesulfobacteriota</taxon>
        <taxon>Syntrophobacteria</taxon>
        <taxon>Syntrophobacterales</taxon>
        <taxon>Syntrophobacteraceae</taxon>
        <taxon>Desulfacinum</taxon>
    </lineage>
</organism>
<evidence type="ECO:0000256" key="6">
    <source>
        <dbReference type="ARBA" id="ARBA00022763"/>
    </source>
</evidence>
<dbReference type="Gene3D" id="1.10.10.10">
    <property type="entry name" value="Winged helix-like DNA-binding domain superfamily/Winged helix DNA-binding domain"/>
    <property type="match status" value="1"/>
</dbReference>
<dbReference type="NCBIfam" id="NF011964">
    <property type="entry name" value="PRK15435.1"/>
    <property type="match status" value="1"/>
</dbReference>
<keyword evidence="8" id="KW-0010">Activator</keyword>
<dbReference type="CDD" id="cd06445">
    <property type="entry name" value="ATase"/>
    <property type="match status" value="1"/>
</dbReference>
<dbReference type="STRING" id="1121390.SAMN02746041_03121"/>
<dbReference type="FunFam" id="1.10.10.10:FF:000214">
    <property type="entry name" value="Methylated-DNA--protein-cysteine methyltransferase"/>
    <property type="match status" value="1"/>
</dbReference>
<dbReference type="InterPro" id="IPR004026">
    <property type="entry name" value="Ada_DNA_repair_Zn-bd"/>
</dbReference>
<keyword evidence="4 16" id="KW-0489">Methyltransferase</keyword>
<dbReference type="PANTHER" id="PTHR10815">
    <property type="entry name" value="METHYLATED-DNA--PROTEIN-CYSTEINE METHYLTRANSFERASE"/>
    <property type="match status" value="1"/>
</dbReference>
<comment type="cofactor">
    <cofactor evidence="13">
        <name>Zn(2+)</name>
        <dbReference type="ChEBI" id="CHEBI:29105"/>
    </cofactor>
    <text evidence="13">Binds 1 zinc ion per subunit.</text>
</comment>
<keyword evidence="6" id="KW-0227">DNA damage</keyword>
<evidence type="ECO:0000256" key="5">
    <source>
        <dbReference type="ARBA" id="ARBA00022679"/>
    </source>
</evidence>
<evidence type="ECO:0000256" key="10">
    <source>
        <dbReference type="ARBA" id="ARBA00023204"/>
    </source>
</evidence>
<feature type="region of interest" description="Disordered" evidence="14">
    <location>
        <begin position="369"/>
        <end position="407"/>
    </location>
</feature>
<dbReference type="InterPro" id="IPR018060">
    <property type="entry name" value="HTH_AraC"/>
</dbReference>
<feature type="binding site" evidence="13">
    <location>
        <position position="88"/>
    </location>
    <ligand>
        <name>Zn(2+)</name>
        <dbReference type="ChEBI" id="CHEBI:29105"/>
    </ligand>
</feature>
<dbReference type="AlphaFoldDB" id="A0A1W1XVF2"/>